<gene>
    <name evidence="12" type="ORF">HPULCUR_004675</name>
</gene>
<evidence type="ECO:0000256" key="8">
    <source>
        <dbReference type="SAM" id="MobiDB-lite"/>
    </source>
</evidence>
<dbReference type="InterPro" id="IPR036388">
    <property type="entry name" value="WH-like_DNA-bd_sf"/>
</dbReference>
<evidence type="ECO:0000256" key="4">
    <source>
        <dbReference type="ARBA" id="ARBA00023015"/>
    </source>
</evidence>
<dbReference type="Proteomes" id="UP001476247">
    <property type="component" value="Unassembled WGS sequence"/>
</dbReference>
<dbReference type="PROSITE" id="PS50934">
    <property type="entry name" value="SWIRM"/>
    <property type="match status" value="1"/>
</dbReference>
<evidence type="ECO:0000256" key="2">
    <source>
        <dbReference type="ARBA" id="ARBA00022771"/>
    </source>
</evidence>
<dbReference type="Pfam" id="PF00569">
    <property type="entry name" value="ZZ"/>
    <property type="match status" value="1"/>
</dbReference>
<name>A0ABP9XY61_9FUNG</name>
<proteinExistence type="predicted"/>
<dbReference type="Pfam" id="PF16495">
    <property type="entry name" value="SWIRM-assoc_1"/>
    <property type="match status" value="1"/>
</dbReference>
<dbReference type="SUPFAM" id="SSF46689">
    <property type="entry name" value="Homeodomain-like"/>
    <property type="match status" value="2"/>
</dbReference>
<evidence type="ECO:0000256" key="5">
    <source>
        <dbReference type="ARBA" id="ARBA00023125"/>
    </source>
</evidence>
<feature type="domain" description="SANT" evidence="11">
    <location>
        <begin position="282"/>
        <end position="333"/>
    </location>
</feature>
<dbReference type="PANTHER" id="PTHR12802:SF41">
    <property type="entry name" value="BRAHMA ASSOCIATED PROTEIN 155 KDA"/>
    <property type="match status" value="1"/>
</dbReference>
<keyword evidence="6" id="KW-0804">Transcription</keyword>
<keyword evidence="4" id="KW-0805">Transcription regulation</keyword>
<feature type="compositionally biased region" description="Basic and acidic residues" evidence="8">
    <location>
        <begin position="1"/>
        <end position="10"/>
    </location>
</feature>
<dbReference type="Gene3D" id="1.10.10.10">
    <property type="entry name" value="Winged helix-like DNA-binding domain superfamily/Winged helix DNA-binding domain"/>
    <property type="match status" value="1"/>
</dbReference>
<dbReference type="SMART" id="SM00291">
    <property type="entry name" value="ZnF_ZZ"/>
    <property type="match status" value="1"/>
</dbReference>
<evidence type="ECO:0000256" key="1">
    <source>
        <dbReference type="ARBA" id="ARBA00022723"/>
    </source>
</evidence>
<dbReference type="InterPro" id="IPR041984">
    <property type="entry name" value="Rsc8/Ssr1/Ssr2_ZZ"/>
</dbReference>
<feature type="domain" description="Myb-like" evidence="9">
    <location>
        <begin position="279"/>
        <end position="329"/>
    </location>
</feature>
<dbReference type="PANTHER" id="PTHR12802">
    <property type="entry name" value="SWI/SNF COMPLEX-RELATED"/>
    <property type="match status" value="1"/>
</dbReference>
<dbReference type="EMBL" id="BAABUJ010000012">
    <property type="protein sequence ID" value="GAA5799265.1"/>
    <property type="molecule type" value="Genomic_DNA"/>
</dbReference>
<keyword evidence="5" id="KW-0238">DNA-binding</keyword>
<dbReference type="InterPro" id="IPR032451">
    <property type="entry name" value="SMARCC_C"/>
</dbReference>
<evidence type="ECO:0000313" key="13">
    <source>
        <dbReference type="Proteomes" id="UP001476247"/>
    </source>
</evidence>
<dbReference type="Gene3D" id="1.10.10.60">
    <property type="entry name" value="Homeodomain-like"/>
    <property type="match status" value="1"/>
</dbReference>
<dbReference type="InterPro" id="IPR007526">
    <property type="entry name" value="SWIRM"/>
</dbReference>
<dbReference type="Pfam" id="PF00249">
    <property type="entry name" value="Myb_DNA-binding"/>
    <property type="match status" value="1"/>
</dbReference>
<keyword evidence="3" id="KW-0862">Zinc</keyword>
<organism evidence="12 13">
    <name type="scientific">Helicostylum pulchrum</name>
    <dbReference type="NCBI Taxonomy" id="562976"/>
    <lineage>
        <taxon>Eukaryota</taxon>
        <taxon>Fungi</taxon>
        <taxon>Fungi incertae sedis</taxon>
        <taxon>Mucoromycota</taxon>
        <taxon>Mucoromycotina</taxon>
        <taxon>Mucoromycetes</taxon>
        <taxon>Mucorales</taxon>
        <taxon>Mucorineae</taxon>
        <taxon>Mucoraceae</taxon>
        <taxon>Helicostylum</taxon>
    </lineage>
</organism>
<evidence type="ECO:0000256" key="7">
    <source>
        <dbReference type="ARBA" id="ARBA00023242"/>
    </source>
</evidence>
<dbReference type="PROSITE" id="PS50090">
    <property type="entry name" value="MYB_LIKE"/>
    <property type="match status" value="1"/>
</dbReference>
<keyword evidence="13" id="KW-1185">Reference proteome</keyword>
<evidence type="ECO:0000259" key="10">
    <source>
        <dbReference type="PROSITE" id="PS50934"/>
    </source>
</evidence>
<feature type="region of interest" description="Disordered" evidence="8">
    <location>
        <begin position="384"/>
        <end position="409"/>
    </location>
</feature>
<keyword evidence="7" id="KW-0539">Nucleus</keyword>
<dbReference type="Pfam" id="PF04433">
    <property type="entry name" value="SWIRM"/>
    <property type="match status" value="1"/>
</dbReference>
<dbReference type="InterPro" id="IPR000433">
    <property type="entry name" value="Znf_ZZ"/>
</dbReference>
<evidence type="ECO:0000259" key="9">
    <source>
        <dbReference type="PROSITE" id="PS50090"/>
    </source>
</evidence>
<reference evidence="12 13" key="1">
    <citation type="submission" date="2024-04" db="EMBL/GenBank/DDBJ databases">
        <title>genome sequences of Mucor flavus KT1a and Helicostylum pulchrum KT1b strains isolation_sourced from the surface of a dry-aged beef.</title>
        <authorList>
            <person name="Toyotome T."/>
            <person name="Hosono M."/>
            <person name="Torimaru M."/>
            <person name="Fukuda K."/>
            <person name="Mikami N."/>
        </authorList>
    </citation>
    <scope>NUCLEOTIDE SEQUENCE [LARGE SCALE GENOMIC DNA]</scope>
    <source>
        <strain evidence="12 13">KT1b</strain>
    </source>
</reference>
<evidence type="ECO:0000256" key="6">
    <source>
        <dbReference type="ARBA" id="ARBA00023163"/>
    </source>
</evidence>
<sequence length="567" mass="64741">MEETLDKHSPMDTNSPSKQQEQDVPMESASSSVDLVTAEERQKIDAEKVAARAKIELEARRYLLEQTQPVTVPKYASWFDMSAIHNIERVSLPEFFTNNNLSKTPLIYQDYRDFMINTYRLNPKEYLAVTACRRNLAGDVCAIMRVHAFLEQWGLINYECDPSTWPSSVGPPFTGHFRVTADTPRGLAPYKPNIKPTTEPKDQKDMNVELRQKVFENSSGKDTKQYHCTTCGAECSRERYHSVKTKNMDICALCYKEGRFPITSFSSDFIRYEPFAYKHGSEDETKWTDEETLLLLEAIELYDDDWNTIAEYVGTKTREQCIFYFLQLPIDEPYRESEGETTILDHKRTPFSQADNPVMSILAFLASAIDPKIASDAADAAIACQEQQQSNKRKNNNDDSEDMEVDSIKKPRTAIEKAASVALGSAAAKSKSLSIIEEKEIRRLVHSVVDTEVKKLELKMNYFDELESVLENELETITQQRKDIFAYRLSVKKSEALLQDEIKRRGGIENAVENGWTPQELQQFVQSSLFKEDYHLVDLPHLDQDGLVHPASAMEESEKEPLAILSL</sequence>
<dbReference type="InterPro" id="IPR001005">
    <property type="entry name" value="SANT/Myb"/>
</dbReference>
<dbReference type="PROSITE" id="PS51293">
    <property type="entry name" value="SANT"/>
    <property type="match status" value="1"/>
</dbReference>
<dbReference type="CDD" id="cd02336">
    <property type="entry name" value="ZZ_RSC8"/>
    <property type="match status" value="1"/>
</dbReference>
<feature type="domain" description="SWIRM" evidence="10">
    <location>
        <begin position="70"/>
        <end position="167"/>
    </location>
</feature>
<keyword evidence="2" id="KW-0863">Zinc-finger</keyword>
<keyword evidence="1" id="KW-0479">Metal-binding</keyword>
<dbReference type="SUPFAM" id="SSF57850">
    <property type="entry name" value="RING/U-box"/>
    <property type="match status" value="1"/>
</dbReference>
<evidence type="ECO:0000259" key="11">
    <source>
        <dbReference type="PROSITE" id="PS51293"/>
    </source>
</evidence>
<comment type="caution">
    <text evidence="12">The sequence shown here is derived from an EMBL/GenBank/DDBJ whole genome shotgun (WGS) entry which is preliminary data.</text>
</comment>
<dbReference type="InterPro" id="IPR009057">
    <property type="entry name" value="Homeodomain-like_sf"/>
</dbReference>
<evidence type="ECO:0000256" key="3">
    <source>
        <dbReference type="ARBA" id="ARBA00022833"/>
    </source>
</evidence>
<protein>
    <submittedName>
        <fullName evidence="12">Uncharacterized protein</fullName>
    </submittedName>
</protein>
<dbReference type="InterPro" id="IPR017884">
    <property type="entry name" value="SANT_dom"/>
</dbReference>
<dbReference type="SMART" id="SM00717">
    <property type="entry name" value="SANT"/>
    <property type="match status" value="1"/>
</dbReference>
<dbReference type="CDD" id="cd00167">
    <property type="entry name" value="SANT"/>
    <property type="match status" value="1"/>
</dbReference>
<feature type="region of interest" description="Disordered" evidence="8">
    <location>
        <begin position="1"/>
        <end position="37"/>
    </location>
</feature>
<accession>A0ABP9XY61</accession>
<evidence type="ECO:0000313" key="12">
    <source>
        <dbReference type="EMBL" id="GAA5799265.1"/>
    </source>
</evidence>